<evidence type="ECO:0000313" key="4">
    <source>
        <dbReference type="Proteomes" id="UP000007590"/>
    </source>
</evidence>
<dbReference type="EMBL" id="CP003349">
    <property type="protein sequence ID" value="AFD08312.1"/>
    <property type="molecule type" value="Genomic_DNA"/>
</dbReference>
<evidence type="ECO:0000256" key="1">
    <source>
        <dbReference type="PROSITE-ProRule" id="PRU00339"/>
    </source>
</evidence>
<dbReference type="SMART" id="SM00028">
    <property type="entry name" value="TPR"/>
    <property type="match status" value="6"/>
</dbReference>
<sequence>MRQSFIFANNKKYISLQKPLKNKLFPLFWCLALITVGACKMRDPMGNRIGVVKGSYHNTTARFNAYFNAKEIFRKDVSNFESGYTISYSNVLPLLKLPDEGASSGMAANMDQIIEKCSKVVTRHKVSKWTDDSYMLVGKAYFYKGDYFDAAQTFQYIYNTFPNKDLKEEALAWIGLSKMQDKMAEDATAAFEMAEANIADAKKSKRFVYTAMAQYYINRKSYDKAASSLENAIKAIKKDKLAKINYSYVLGQIYEKQGDYAKAVESFKKVQGLRAPYEMELAAKINAFRLTNLTEGGNTSDLIRKLNDLLDDEKNSEYKDQIYFVLGAIAQRTNQPDSAISLYKLSAANTGRNLNQKALSYSQIAEIYFNRKDYDKAHLYYDSTRVFVQRDHPDYEKIIERDNKLDDLIANIKIIDREDSLQHVAALPEPERTKIIDEQVAKIQSKIRESKVDQSQYSSSYNTLAINRFNNAESGGSSWYFYNNNAVASGYNEFIRRWGNRQLADNWRISSQGVANTKIFDTDPGFDLKSIDAAQPDKIKAFLVKNLPLTPAKLDSSNQIKQNAALKLAAIYSDDLEEYASAIKYYELALNTPPPLHNADEIIYNLSYINELAGNKEQSAAYKNRLLNQYPGSSFANALRNPEASQVVDITQTQAEQQYEMAYKDYLNRDYEKVIASNKDFQLSKANTYLKSKFAFLSALAVGKTQKVGSFEAELKKVQQEYPNEEASKQAGQFIASIDNNRAEFDSREIALEERSIATATDAASISKRYEDQRRLEDQKREQELAEAESKSYFKKPAPNASYVLVVAVNNATANLNRIRLGIGQFNRTLFADKNYTHNSKTINNETQLISVNQFADMETAKAYYKKFMEYRNDVIGLPDEKYTVFFITTDNFARLINQTTVEEYRDYFRINF</sequence>
<dbReference type="HOGENOM" id="CLU_007706_1_0_10"/>
<evidence type="ECO:0000313" key="3">
    <source>
        <dbReference type="EMBL" id="AFD08312.1"/>
    </source>
</evidence>
<protein>
    <submittedName>
        <fullName evidence="3">Tetratricopeptide repeat protein</fullName>
    </submittedName>
</protein>
<accession>H8KWY3</accession>
<feature type="coiled-coil region" evidence="2">
    <location>
        <begin position="184"/>
        <end position="239"/>
    </location>
</feature>
<dbReference type="STRING" id="929556.Solca_3302"/>
<dbReference type="InterPro" id="IPR011990">
    <property type="entry name" value="TPR-like_helical_dom_sf"/>
</dbReference>
<organism evidence="3 4">
    <name type="scientific">Solitalea canadensis (strain ATCC 29591 / DSM 3403 / JCM 21819 / LMG 8368 / NBRC 15130 / NCIMB 12057 / USAM 9D)</name>
    <name type="common">Flexibacter canadensis</name>
    <dbReference type="NCBI Taxonomy" id="929556"/>
    <lineage>
        <taxon>Bacteria</taxon>
        <taxon>Pseudomonadati</taxon>
        <taxon>Bacteroidota</taxon>
        <taxon>Sphingobacteriia</taxon>
        <taxon>Sphingobacteriales</taxon>
        <taxon>Sphingobacteriaceae</taxon>
        <taxon>Solitalea</taxon>
    </lineage>
</organism>
<keyword evidence="2" id="KW-0175">Coiled coil</keyword>
<dbReference type="Pfam" id="PF13181">
    <property type="entry name" value="TPR_8"/>
    <property type="match status" value="1"/>
</dbReference>
<dbReference type="SUPFAM" id="SSF48452">
    <property type="entry name" value="TPR-like"/>
    <property type="match status" value="2"/>
</dbReference>
<name>H8KWY3_SOLCM</name>
<keyword evidence="1" id="KW-0802">TPR repeat</keyword>
<keyword evidence="4" id="KW-1185">Reference proteome</keyword>
<dbReference type="AlphaFoldDB" id="H8KWY3"/>
<dbReference type="eggNOG" id="COG0457">
    <property type="taxonomic scope" value="Bacteria"/>
</dbReference>
<reference evidence="3" key="1">
    <citation type="submission" date="2012-02" db="EMBL/GenBank/DDBJ databases">
        <title>The complete genome of Solitalea canadensis DSM 3403.</title>
        <authorList>
            <consortium name="US DOE Joint Genome Institute (JGI-PGF)"/>
            <person name="Lucas S."/>
            <person name="Copeland A."/>
            <person name="Lapidus A."/>
            <person name="Glavina del Rio T."/>
            <person name="Dalin E."/>
            <person name="Tice H."/>
            <person name="Bruce D."/>
            <person name="Goodwin L."/>
            <person name="Pitluck S."/>
            <person name="Peters L."/>
            <person name="Ovchinnikova G."/>
            <person name="Lu M."/>
            <person name="Kyrpides N."/>
            <person name="Mavromatis K."/>
            <person name="Ivanova N."/>
            <person name="Brettin T."/>
            <person name="Detter J.C."/>
            <person name="Han C."/>
            <person name="Larimer F."/>
            <person name="Land M."/>
            <person name="Hauser L."/>
            <person name="Markowitz V."/>
            <person name="Cheng J.-F."/>
            <person name="Hugenholtz P."/>
            <person name="Woyke T."/>
            <person name="Wu D."/>
            <person name="Spring S."/>
            <person name="Schroeder M."/>
            <person name="Kopitz M."/>
            <person name="Brambilla E."/>
            <person name="Klenk H.-P."/>
            <person name="Eisen J.A."/>
        </authorList>
    </citation>
    <scope>NUCLEOTIDE SEQUENCE</scope>
    <source>
        <strain evidence="3">DSM 3403</strain>
    </source>
</reference>
<evidence type="ECO:0000256" key="2">
    <source>
        <dbReference type="SAM" id="Coils"/>
    </source>
</evidence>
<dbReference type="PROSITE" id="PS50005">
    <property type="entry name" value="TPR"/>
    <property type="match status" value="2"/>
</dbReference>
<gene>
    <name evidence="3" type="ordered locus">Solca_3302</name>
</gene>
<feature type="repeat" description="TPR" evidence="1">
    <location>
        <begin position="131"/>
        <end position="164"/>
    </location>
</feature>
<dbReference type="Pfam" id="PF13174">
    <property type="entry name" value="TPR_6"/>
    <property type="match status" value="1"/>
</dbReference>
<dbReference type="InterPro" id="IPR019734">
    <property type="entry name" value="TPR_rpt"/>
</dbReference>
<proteinExistence type="predicted"/>
<dbReference type="KEGG" id="scn:Solca_3302"/>
<dbReference type="Gene3D" id="1.25.40.10">
    <property type="entry name" value="Tetratricopeptide repeat domain"/>
    <property type="match status" value="4"/>
</dbReference>
<dbReference type="Proteomes" id="UP000007590">
    <property type="component" value="Chromosome"/>
</dbReference>
<feature type="repeat" description="TPR" evidence="1">
    <location>
        <begin position="244"/>
        <end position="277"/>
    </location>
</feature>